<organism evidence="1 2">
    <name type="scientific">Flavobacterium ardleyense</name>
    <dbReference type="NCBI Taxonomy" id="2038737"/>
    <lineage>
        <taxon>Bacteria</taxon>
        <taxon>Pseudomonadati</taxon>
        <taxon>Bacteroidota</taxon>
        <taxon>Flavobacteriia</taxon>
        <taxon>Flavobacteriales</taxon>
        <taxon>Flavobacteriaceae</taxon>
        <taxon>Flavobacterium</taxon>
    </lineage>
</organism>
<sequence>MEITIDLQRILWHELGHFCIDLIDTKRDENFSIDAFWVSYHKVAISDHKWGGGVKVIPSIKYEVLVEDIDKTSFSILNVISGCIFQTVFIKEIIKNEISTKDCFCPQGRCAGQQDFFTFHGITSKIRNRYGLSRELIYFSEIELFDIYYNLIIENKLFIENISELITYYANKIFKKYEQSDNKDEFFYYFNFDEIQLLRKEVYDILVITSFENTIEILKEKIKDKIIA</sequence>
<dbReference type="EMBL" id="JBHUOL010000024">
    <property type="protein sequence ID" value="MFD2910191.1"/>
    <property type="molecule type" value="Genomic_DNA"/>
</dbReference>
<protein>
    <submittedName>
        <fullName evidence="1">Uncharacterized protein</fullName>
    </submittedName>
</protein>
<reference evidence="2" key="1">
    <citation type="journal article" date="2019" name="Int. J. Syst. Evol. Microbiol.">
        <title>The Global Catalogue of Microorganisms (GCM) 10K type strain sequencing project: providing services to taxonomists for standard genome sequencing and annotation.</title>
        <authorList>
            <consortium name="The Broad Institute Genomics Platform"/>
            <consortium name="The Broad Institute Genome Sequencing Center for Infectious Disease"/>
            <person name="Wu L."/>
            <person name="Ma J."/>
        </authorList>
    </citation>
    <scope>NUCLEOTIDE SEQUENCE [LARGE SCALE GENOMIC DNA]</scope>
    <source>
        <strain evidence="2">KCTC 52644</strain>
    </source>
</reference>
<evidence type="ECO:0000313" key="2">
    <source>
        <dbReference type="Proteomes" id="UP001597549"/>
    </source>
</evidence>
<name>A0ABW5ZDM4_9FLAO</name>
<comment type="caution">
    <text evidence="1">The sequence shown here is derived from an EMBL/GenBank/DDBJ whole genome shotgun (WGS) entry which is preliminary data.</text>
</comment>
<gene>
    <name evidence="1" type="ORF">ACFSX9_15785</name>
</gene>
<dbReference type="Proteomes" id="UP001597549">
    <property type="component" value="Unassembled WGS sequence"/>
</dbReference>
<evidence type="ECO:0000313" key="1">
    <source>
        <dbReference type="EMBL" id="MFD2910191.1"/>
    </source>
</evidence>
<dbReference type="RefSeq" id="WP_379809442.1">
    <property type="nucleotide sequence ID" value="NZ_JBHUOL010000024.1"/>
</dbReference>
<proteinExistence type="predicted"/>
<keyword evidence="2" id="KW-1185">Reference proteome</keyword>
<accession>A0ABW5ZDM4</accession>